<dbReference type="EC" id="2.3.1.-" evidence="4"/>
<organism evidence="4 5">
    <name type="scientific">Rubripirellula tenax</name>
    <dbReference type="NCBI Taxonomy" id="2528015"/>
    <lineage>
        <taxon>Bacteria</taxon>
        <taxon>Pseudomonadati</taxon>
        <taxon>Planctomycetota</taxon>
        <taxon>Planctomycetia</taxon>
        <taxon>Pirellulales</taxon>
        <taxon>Pirellulaceae</taxon>
        <taxon>Rubripirellula</taxon>
    </lineage>
</organism>
<dbReference type="PANTHER" id="PTHR23416">
    <property type="entry name" value="SIALIC ACID SYNTHASE-RELATED"/>
    <property type="match status" value="1"/>
</dbReference>
<comment type="similarity">
    <text evidence="1">Belongs to the transferase hexapeptide repeat family.</text>
</comment>
<proteinExistence type="inferred from homology"/>
<dbReference type="RefSeq" id="WP_186775582.1">
    <property type="nucleotide sequence ID" value="NZ_SJPW01000004.1"/>
</dbReference>
<evidence type="ECO:0000256" key="1">
    <source>
        <dbReference type="ARBA" id="ARBA00007274"/>
    </source>
</evidence>
<sequence length="182" mass="19596">MLREIKREYREWLRAVLRGLPGRTGERARRKFYGFDAPNTSRVLSNVTIYHPENLRIGNHSAISTYCQLNAKSGIEIGNDVLIGPGSFIWSQNHNFTDTKTPVRLQGYSGSRVVIGDDVWIAARCVILPGVHLATGTIVAAGAVVTKSTKPYSIVAGTPAVQVGSRKDSDSNGGASEPGASS</sequence>
<dbReference type="SUPFAM" id="SSF51161">
    <property type="entry name" value="Trimeric LpxA-like enzymes"/>
    <property type="match status" value="1"/>
</dbReference>
<keyword evidence="4" id="KW-0012">Acyltransferase</keyword>
<dbReference type="PANTHER" id="PTHR23416:SF23">
    <property type="entry name" value="ACETYLTRANSFERASE C18B11.09C-RELATED"/>
    <property type="match status" value="1"/>
</dbReference>
<dbReference type="Pfam" id="PF00132">
    <property type="entry name" value="Hexapep"/>
    <property type="match status" value="1"/>
</dbReference>
<dbReference type="InterPro" id="IPR011004">
    <property type="entry name" value="Trimer_LpxA-like_sf"/>
</dbReference>
<dbReference type="InterPro" id="IPR051159">
    <property type="entry name" value="Hexapeptide_acetyltransf"/>
</dbReference>
<dbReference type="CDD" id="cd04647">
    <property type="entry name" value="LbH_MAT_like"/>
    <property type="match status" value="1"/>
</dbReference>
<dbReference type="EMBL" id="SJPW01000004">
    <property type="protein sequence ID" value="TWU54483.1"/>
    <property type="molecule type" value="Genomic_DNA"/>
</dbReference>
<evidence type="ECO:0000313" key="4">
    <source>
        <dbReference type="EMBL" id="TWU54483.1"/>
    </source>
</evidence>
<dbReference type="Proteomes" id="UP000318288">
    <property type="component" value="Unassembled WGS sequence"/>
</dbReference>
<gene>
    <name evidence="4" type="primary">vatD</name>
    <name evidence="4" type="ORF">Poly51_32020</name>
</gene>
<protein>
    <submittedName>
        <fullName evidence="4">Streptogramin A acetyltransferase</fullName>
        <ecNumber evidence="4">2.3.1.-</ecNumber>
    </submittedName>
</protein>
<dbReference type="GO" id="GO:0005829">
    <property type="term" value="C:cytosol"/>
    <property type="evidence" value="ECO:0007669"/>
    <property type="project" value="TreeGrafter"/>
</dbReference>
<evidence type="ECO:0000313" key="5">
    <source>
        <dbReference type="Proteomes" id="UP000318288"/>
    </source>
</evidence>
<dbReference type="InterPro" id="IPR001451">
    <property type="entry name" value="Hexapep"/>
</dbReference>
<evidence type="ECO:0000256" key="2">
    <source>
        <dbReference type="ARBA" id="ARBA00022679"/>
    </source>
</evidence>
<comment type="caution">
    <text evidence="4">The sequence shown here is derived from an EMBL/GenBank/DDBJ whole genome shotgun (WGS) entry which is preliminary data.</text>
</comment>
<dbReference type="GO" id="GO:0008374">
    <property type="term" value="F:O-acyltransferase activity"/>
    <property type="evidence" value="ECO:0007669"/>
    <property type="project" value="TreeGrafter"/>
</dbReference>
<dbReference type="Gene3D" id="2.160.10.10">
    <property type="entry name" value="Hexapeptide repeat proteins"/>
    <property type="match status" value="1"/>
</dbReference>
<reference evidence="4 5" key="1">
    <citation type="submission" date="2019-02" db="EMBL/GenBank/DDBJ databases">
        <title>Deep-cultivation of Planctomycetes and their phenomic and genomic characterization uncovers novel biology.</title>
        <authorList>
            <person name="Wiegand S."/>
            <person name="Jogler M."/>
            <person name="Boedeker C."/>
            <person name="Pinto D."/>
            <person name="Vollmers J."/>
            <person name="Rivas-Marin E."/>
            <person name="Kohn T."/>
            <person name="Peeters S.H."/>
            <person name="Heuer A."/>
            <person name="Rast P."/>
            <person name="Oberbeckmann S."/>
            <person name="Bunk B."/>
            <person name="Jeske O."/>
            <person name="Meyerdierks A."/>
            <person name="Storesund J.E."/>
            <person name="Kallscheuer N."/>
            <person name="Luecker S."/>
            <person name="Lage O.M."/>
            <person name="Pohl T."/>
            <person name="Merkel B.J."/>
            <person name="Hornburger P."/>
            <person name="Mueller R.-W."/>
            <person name="Bruemmer F."/>
            <person name="Labrenz M."/>
            <person name="Spormann A.M."/>
            <person name="Op Den Camp H."/>
            <person name="Overmann J."/>
            <person name="Amann R."/>
            <person name="Jetten M.S.M."/>
            <person name="Mascher T."/>
            <person name="Medema M.H."/>
            <person name="Devos D.P."/>
            <person name="Kaster A.-K."/>
            <person name="Ovreas L."/>
            <person name="Rohde M."/>
            <person name="Galperin M.Y."/>
            <person name="Jogler C."/>
        </authorList>
    </citation>
    <scope>NUCLEOTIDE SEQUENCE [LARGE SCALE GENOMIC DNA]</scope>
    <source>
        <strain evidence="4 5">Poly51</strain>
    </source>
</reference>
<evidence type="ECO:0000256" key="3">
    <source>
        <dbReference type="SAM" id="MobiDB-lite"/>
    </source>
</evidence>
<feature type="region of interest" description="Disordered" evidence="3">
    <location>
        <begin position="162"/>
        <end position="182"/>
    </location>
</feature>
<name>A0A5C6EXX5_9BACT</name>
<keyword evidence="5" id="KW-1185">Reference proteome</keyword>
<feature type="compositionally biased region" description="Polar residues" evidence="3">
    <location>
        <begin position="171"/>
        <end position="182"/>
    </location>
</feature>
<keyword evidence="2 4" id="KW-0808">Transferase</keyword>
<dbReference type="AlphaFoldDB" id="A0A5C6EXX5"/>
<accession>A0A5C6EXX5</accession>